<keyword evidence="2" id="KW-1185">Reference proteome</keyword>
<evidence type="ECO:0000313" key="2">
    <source>
        <dbReference type="Proteomes" id="UP000619486"/>
    </source>
</evidence>
<comment type="caution">
    <text evidence="1">The sequence shown here is derived from an EMBL/GenBank/DDBJ whole genome shotgun (WGS) entry which is preliminary data.</text>
</comment>
<name>A0A918LV06_9ACTN</name>
<sequence length="67" mass="6622">MSRMPRYEKFCRGGWDGAGVCALSAGEVVALRGELGDTAIDVCAGRGPVERAGAAGLPDGLGAGDGA</sequence>
<evidence type="ECO:0000313" key="1">
    <source>
        <dbReference type="EMBL" id="GGT53799.1"/>
    </source>
</evidence>
<accession>A0A918LV06</accession>
<organism evidence="1 2">
    <name type="scientific">Streptomyces purpureus</name>
    <dbReference type="NCBI Taxonomy" id="1951"/>
    <lineage>
        <taxon>Bacteria</taxon>
        <taxon>Bacillati</taxon>
        <taxon>Actinomycetota</taxon>
        <taxon>Actinomycetes</taxon>
        <taxon>Kitasatosporales</taxon>
        <taxon>Streptomycetaceae</taxon>
        <taxon>Streptomyces</taxon>
    </lineage>
</organism>
<reference evidence="1" key="2">
    <citation type="submission" date="2020-09" db="EMBL/GenBank/DDBJ databases">
        <authorList>
            <person name="Sun Q."/>
            <person name="Ohkuma M."/>
        </authorList>
    </citation>
    <scope>NUCLEOTIDE SEQUENCE</scope>
    <source>
        <strain evidence="1">JCM 3172</strain>
    </source>
</reference>
<protein>
    <submittedName>
        <fullName evidence="1">Uncharacterized protein</fullName>
    </submittedName>
</protein>
<dbReference type="EMBL" id="BMQQ01000026">
    <property type="protein sequence ID" value="GGT53799.1"/>
    <property type="molecule type" value="Genomic_DNA"/>
</dbReference>
<dbReference type="AlphaFoldDB" id="A0A918LV06"/>
<reference evidence="1" key="1">
    <citation type="journal article" date="2014" name="Int. J. Syst. Evol. Microbiol.">
        <title>Complete genome sequence of Corynebacterium casei LMG S-19264T (=DSM 44701T), isolated from a smear-ripened cheese.</title>
        <authorList>
            <consortium name="US DOE Joint Genome Institute (JGI-PGF)"/>
            <person name="Walter F."/>
            <person name="Albersmeier A."/>
            <person name="Kalinowski J."/>
            <person name="Ruckert C."/>
        </authorList>
    </citation>
    <scope>NUCLEOTIDE SEQUENCE</scope>
    <source>
        <strain evidence="1">JCM 3172</strain>
    </source>
</reference>
<dbReference type="RefSeq" id="WP_189204207.1">
    <property type="nucleotide sequence ID" value="NZ_BMQQ01000026.1"/>
</dbReference>
<dbReference type="Proteomes" id="UP000619486">
    <property type="component" value="Unassembled WGS sequence"/>
</dbReference>
<proteinExistence type="predicted"/>
<gene>
    <name evidence="1" type="ORF">GCM10014713_54600</name>
</gene>